<evidence type="ECO:0000256" key="1">
    <source>
        <dbReference type="SAM" id="MobiDB-lite"/>
    </source>
</evidence>
<evidence type="ECO:0000313" key="2">
    <source>
        <dbReference type="EMBL" id="MFA9459853.1"/>
    </source>
</evidence>
<protein>
    <submittedName>
        <fullName evidence="2">Crp/Fnr family transcriptional regulator</fullName>
    </submittedName>
</protein>
<sequence>MTENEKRLLAALEQLPEEQQEQLVDYAEFLVARSGGATAGSGEAAPSLPEAPEPPQDVEKDPEEGPVQAIKRLRHTYPMLERSKLLDETTSVMAKRYLQDKPEGEVIEELEALFERHYRWYVQQFEAE</sequence>
<accession>A0ABV4TR94</accession>
<name>A0ABV4TR94_9GAMM</name>
<proteinExistence type="predicted"/>
<dbReference type="EMBL" id="JBGUAW010000002">
    <property type="protein sequence ID" value="MFA9459853.1"/>
    <property type="molecule type" value="Genomic_DNA"/>
</dbReference>
<dbReference type="Proteomes" id="UP001575181">
    <property type="component" value="Unassembled WGS sequence"/>
</dbReference>
<organism evidence="2 3">
    <name type="scientific">Thiohalorhabdus methylotrophus</name>
    <dbReference type="NCBI Taxonomy" id="3242694"/>
    <lineage>
        <taxon>Bacteria</taxon>
        <taxon>Pseudomonadati</taxon>
        <taxon>Pseudomonadota</taxon>
        <taxon>Gammaproteobacteria</taxon>
        <taxon>Thiohalorhabdales</taxon>
        <taxon>Thiohalorhabdaceae</taxon>
        <taxon>Thiohalorhabdus</taxon>
    </lineage>
</organism>
<reference evidence="2 3" key="1">
    <citation type="submission" date="2024-08" db="EMBL/GenBank/DDBJ databases">
        <title>Whole-genome sequencing of halo(alkali)philic microorganisms from hypersaline lakes.</title>
        <authorList>
            <person name="Sorokin D.Y."/>
            <person name="Merkel A.Y."/>
            <person name="Messina E."/>
            <person name="Yakimov M."/>
        </authorList>
    </citation>
    <scope>NUCLEOTIDE SEQUENCE [LARGE SCALE GENOMIC DNA]</scope>
    <source>
        <strain evidence="2 3">Cl-TMA</strain>
    </source>
</reference>
<feature type="compositionally biased region" description="Low complexity" evidence="1">
    <location>
        <begin position="37"/>
        <end position="48"/>
    </location>
</feature>
<feature type="region of interest" description="Disordered" evidence="1">
    <location>
        <begin position="37"/>
        <end position="66"/>
    </location>
</feature>
<gene>
    <name evidence="2" type="ORF">ACERLL_03330</name>
</gene>
<evidence type="ECO:0000313" key="3">
    <source>
        <dbReference type="Proteomes" id="UP001575181"/>
    </source>
</evidence>
<comment type="caution">
    <text evidence="2">The sequence shown here is derived from an EMBL/GenBank/DDBJ whole genome shotgun (WGS) entry which is preliminary data.</text>
</comment>
<dbReference type="RefSeq" id="WP_373654638.1">
    <property type="nucleotide sequence ID" value="NZ_JBGUAW010000002.1"/>
</dbReference>
<keyword evidence="3" id="KW-1185">Reference proteome</keyword>